<dbReference type="GO" id="GO:0046872">
    <property type="term" value="F:metal ion binding"/>
    <property type="evidence" value="ECO:0007669"/>
    <property type="project" value="UniProtKB-KW"/>
</dbReference>
<dbReference type="GO" id="GO:0005886">
    <property type="term" value="C:plasma membrane"/>
    <property type="evidence" value="ECO:0007669"/>
    <property type="project" value="TreeGrafter"/>
</dbReference>
<dbReference type="AlphaFoldDB" id="A0AA38CMJ4"/>
<feature type="domain" description="Phytocyanin" evidence="4">
    <location>
        <begin position="24"/>
        <end position="123"/>
    </location>
</feature>
<dbReference type="InterPro" id="IPR008972">
    <property type="entry name" value="Cupredoxin"/>
</dbReference>
<dbReference type="EMBL" id="JAHRHJ020000010">
    <property type="protein sequence ID" value="KAH9299509.1"/>
    <property type="molecule type" value="Genomic_DNA"/>
</dbReference>
<evidence type="ECO:0000313" key="5">
    <source>
        <dbReference type="EMBL" id="KAH9299509.1"/>
    </source>
</evidence>
<organism evidence="5 6">
    <name type="scientific">Taxus chinensis</name>
    <name type="common">Chinese yew</name>
    <name type="synonym">Taxus wallichiana var. chinensis</name>
    <dbReference type="NCBI Taxonomy" id="29808"/>
    <lineage>
        <taxon>Eukaryota</taxon>
        <taxon>Viridiplantae</taxon>
        <taxon>Streptophyta</taxon>
        <taxon>Embryophyta</taxon>
        <taxon>Tracheophyta</taxon>
        <taxon>Spermatophyta</taxon>
        <taxon>Pinopsida</taxon>
        <taxon>Pinidae</taxon>
        <taxon>Conifers II</taxon>
        <taxon>Cupressales</taxon>
        <taxon>Taxaceae</taxon>
        <taxon>Taxus</taxon>
    </lineage>
</organism>
<evidence type="ECO:0000259" key="4">
    <source>
        <dbReference type="PROSITE" id="PS51485"/>
    </source>
</evidence>
<feature type="non-terminal residue" evidence="5">
    <location>
        <position position="163"/>
    </location>
</feature>
<comment type="caution">
    <text evidence="5">The sequence shown here is derived from an EMBL/GenBank/DDBJ whole genome shotgun (WGS) entry which is preliminary data.</text>
</comment>
<evidence type="ECO:0000256" key="3">
    <source>
        <dbReference type="SAM" id="SignalP"/>
    </source>
</evidence>
<dbReference type="PANTHER" id="PTHR33021">
    <property type="entry name" value="BLUE COPPER PROTEIN"/>
    <property type="match status" value="1"/>
</dbReference>
<dbReference type="Proteomes" id="UP000824469">
    <property type="component" value="Unassembled WGS sequence"/>
</dbReference>
<reference evidence="5 6" key="1">
    <citation type="journal article" date="2021" name="Nat. Plants">
        <title>The Taxus genome provides insights into paclitaxel biosynthesis.</title>
        <authorList>
            <person name="Xiong X."/>
            <person name="Gou J."/>
            <person name="Liao Q."/>
            <person name="Li Y."/>
            <person name="Zhou Q."/>
            <person name="Bi G."/>
            <person name="Li C."/>
            <person name="Du R."/>
            <person name="Wang X."/>
            <person name="Sun T."/>
            <person name="Guo L."/>
            <person name="Liang H."/>
            <person name="Lu P."/>
            <person name="Wu Y."/>
            <person name="Zhang Z."/>
            <person name="Ro D.K."/>
            <person name="Shang Y."/>
            <person name="Huang S."/>
            <person name="Yan J."/>
        </authorList>
    </citation>
    <scope>NUCLEOTIDE SEQUENCE [LARGE SCALE GENOMIC DNA]</scope>
    <source>
        <strain evidence="5">Ta-2019</strain>
    </source>
</reference>
<sequence length="163" mass="16736">MANVQIAVAAVALFVLFPCFSRATNYTVGDTDQWKLATNYTTWASTKTFVVGDTLVFNYVSSAHNVLEVTKSAYDSCLASNPTQTHTGGTTSITLTTAGNRYFICGITGHCAGGMKLGITVAAGNSTTPAATTPTTGSSSGPNSAGHVTRMKDVAVLLAGSVA</sequence>
<keyword evidence="1" id="KW-0479">Metal-binding</keyword>
<evidence type="ECO:0000256" key="2">
    <source>
        <dbReference type="ARBA" id="ARBA00023180"/>
    </source>
</evidence>
<dbReference type="PROSITE" id="PS51485">
    <property type="entry name" value="PHYTOCYANIN"/>
    <property type="match status" value="1"/>
</dbReference>
<keyword evidence="3" id="KW-0732">Signal</keyword>
<name>A0AA38CMJ4_TAXCH</name>
<dbReference type="CDD" id="cd04216">
    <property type="entry name" value="Phytocyanin"/>
    <property type="match status" value="1"/>
</dbReference>
<dbReference type="FunFam" id="2.60.40.420:FF:000003">
    <property type="entry name" value="Blue copper"/>
    <property type="match status" value="1"/>
</dbReference>
<gene>
    <name evidence="5" type="ORF">KI387_031191</name>
</gene>
<dbReference type="Gene3D" id="2.60.40.420">
    <property type="entry name" value="Cupredoxins - blue copper proteins"/>
    <property type="match status" value="1"/>
</dbReference>
<dbReference type="Pfam" id="PF02298">
    <property type="entry name" value="Cu_bind_like"/>
    <property type="match status" value="1"/>
</dbReference>
<feature type="signal peptide" evidence="3">
    <location>
        <begin position="1"/>
        <end position="23"/>
    </location>
</feature>
<proteinExistence type="predicted"/>
<feature type="chain" id="PRO_5041277497" description="Phytocyanin domain-containing protein" evidence="3">
    <location>
        <begin position="24"/>
        <end position="163"/>
    </location>
</feature>
<keyword evidence="6" id="KW-1185">Reference proteome</keyword>
<dbReference type="GO" id="GO:0009055">
    <property type="term" value="F:electron transfer activity"/>
    <property type="evidence" value="ECO:0007669"/>
    <property type="project" value="InterPro"/>
</dbReference>
<evidence type="ECO:0000256" key="1">
    <source>
        <dbReference type="ARBA" id="ARBA00022723"/>
    </source>
</evidence>
<keyword evidence="2" id="KW-0325">Glycoprotein</keyword>
<accession>A0AA38CMJ4</accession>
<protein>
    <recommendedName>
        <fullName evidence="4">Phytocyanin domain-containing protein</fullName>
    </recommendedName>
</protein>
<dbReference type="OMA" id="WAIGSDY"/>
<dbReference type="InterPro" id="IPR039391">
    <property type="entry name" value="Phytocyanin-like"/>
</dbReference>
<evidence type="ECO:0000313" key="6">
    <source>
        <dbReference type="Proteomes" id="UP000824469"/>
    </source>
</evidence>
<dbReference type="PANTHER" id="PTHR33021:SF350">
    <property type="entry name" value="UCLACYANIN-2"/>
    <property type="match status" value="1"/>
</dbReference>
<dbReference type="SUPFAM" id="SSF49503">
    <property type="entry name" value="Cupredoxins"/>
    <property type="match status" value="1"/>
</dbReference>
<dbReference type="InterPro" id="IPR003245">
    <property type="entry name" value="Phytocyanin_dom"/>
</dbReference>